<evidence type="ECO:0008006" key="3">
    <source>
        <dbReference type="Google" id="ProtNLM"/>
    </source>
</evidence>
<sequence length="64" mass="7104">MGSSGGADVCREAGHALPEGVRRPVFEDDLWDLAEVIGLPVSLALQHRRFNFARIRDACWRLVA</sequence>
<evidence type="ECO:0000313" key="1">
    <source>
        <dbReference type="EMBL" id="GAA0442950.1"/>
    </source>
</evidence>
<gene>
    <name evidence="1" type="ORF">GCM10009544_02170</name>
</gene>
<accession>A0ABN0ZCN2</accession>
<dbReference type="EMBL" id="BAAAHB010000001">
    <property type="protein sequence ID" value="GAA0442950.1"/>
    <property type="molecule type" value="Genomic_DNA"/>
</dbReference>
<reference evidence="1 2" key="1">
    <citation type="journal article" date="2019" name="Int. J. Syst. Evol. Microbiol.">
        <title>The Global Catalogue of Microorganisms (GCM) 10K type strain sequencing project: providing services to taxonomists for standard genome sequencing and annotation.</title>
        <authorList>
            <consortium name="The Broad Institute Genomics Platform"/>
            <consortium name="The Broad Institute Genome Sequencing Center for Infectious Disease"/>
            <person name="Wu L."/>
            <person name="Ma J."/>
        </authorList>
    </citation>
    <scope>NUCLEOTIDE SEQUENCE [LARGE SCALE GENOMIC DNA]</scope>
    <source>
        <strain evidence="1 2">JCM 10649</strain>
    </source>
</reference>
<protein>
    <recommendedName>
        <fullName evidence="3">Transposase</fullName>
    </recommendedName>
</protein>
<name>A0ABN0ZCN2_9ACTN</name>
<proteinExistence type="predicted"/>
<comment type="caution">
    <text evidence="1">The sequence shown here is derived from an EMBL/GenBank/DDBJ whole genome shotgun (WGS) entry which is preliminary data.</text>
</comment>
<dbReference type="Proteomes" id="UP001499895">
    <property type="component" value="Unassembled WGS sequence"/>
</dbReference>
<organism evidence="1 2">
    <name type="scientific">Streptomyces stramineus</name>
    <dbReference type="NCBI Taxonomy" id="173861"/>
    <lineage>
        <taxon>Bacteria</taxon>
        <taxon>Bacillati</taxon>
        <taxon>Actinomycetota</taxon>
        <taxon>Actinomycetes</taxon>
        <taxon>Kitasatosporales</taxon>
        <taxon>Streptomycetaceae</taxon>
        <taxon>Streptomyces</taxon>
    </lineage>
</organism>
<dbReference type="RefSeq" id="WP_344083922.1">
    <property type="nucleotide sequence ID" value="NZ_BAAAHB010000001.1"/>
</dbReference>
<keyword evidence="2" id="KW-1185">Reference proteome</keyword>
<evidence type="ECO:0000313" key="2">
    <source>
        <dbReference type="Proteomes" id="UP001499895"/>
    </source>
</evidence>